<dbReference type="AlphaFoldDB" id="A0A9X5E6X7"/>
<comment type="caution">
    <text evidence="6">The sequence shown here is derived from an EMBL/GenBank/DDBJ whole genome shotgun (WGS) entry which is preliminary data.</text>
</comment>
<keyword evidence="2 5" id="KW-0808">Transferase</keyword>
<dbReference type="NCBIfam" id="NF003950">
    <property type="entry name" value="PRK05450.1-3"/>
    <property type="match status" value="1"/>
</dbReference>
<proteinExistence type="inferred from homology"/>
<keyword evidence="4 5" id="KW-0448">Lipopolysaccharide biosynthesis</keyword>
<reference evidence="6 7" key="1">
    <citation type="journal article" date="2015" name="Genome Announc.">
        <title>Draft Genome Sequence of the Terrestrial Cyanobacterium Scytonema millei VB511283, Isolated from Eastern India.</title>
        <authorList>
            <person name="Sen D."/>
            <person name="Chandrababunaidu M.M."/>
            <person name="Singh D."/>
            <person name="Sanghi N."/>
            <person name="Ghorai A."/>
            <person name="Mishra G.P."/>
            <person name="Madduluri M."/>
            <person name="Adhikary S.P."/>
            <person name="Tripathy S."/>
        </authorList>
    </citation>
    <scope>NUCLEOTIDE SEQUENCE [LARGE SCALE GENOMIC DNA]</scope>
    <source>
        <strain evidence="6 7">VB511283</strain>
    </source>
</reference>
<protein>
    <recommendedName>
        <fullName evidence="5">3-deoxy-manno-octulosonate cytidylyltransferase</fullName>
        <ecNumber evidence="5">2.7.7.38</ecNumber>
    </recommendedName>
    <alternativeName>
        <fullName evidence="5">CMP-2-keto-3-deoxyoctulosonic acid synthase</fullName>
        <shortName evidence="5">CKS</shortName>
        <shortName evidence="5">CMP-KDO synthase</shortName>
    </alternativeName>
</protein>
<dbReference type="Gene3D" id="3.90.550.10">
    <property type="entry name" value="Spore Coat Polysaccharide Biosynthesis Protein SpsA, Chain A"/>
    <property type="match status" value="1"/>
</dbReference>
<dbReference type="GO" id="GO:0008690">
    <property type="term" value="F:3-deoxy-manno-octulosonate cytidylyltransferase activity"/>
    <property type="evidence" value="ECO:0007669"/>
    <property type="project" value="UniProtKB-UniRule"/>
</dbReference>
<comment type="function">
    <text evidence="5">Activates KDO (a required 8-carbon sugar) for incorporation into bacterial lipopolysaccharide in Gram-negative bacteria.</text>
</comment>
<dbReference type="HAMAP" id="MF_00057">
    <property type="entry name" value="KdsB"/>
    <property type="match status" value="1"/>
</dbReference>
<dbReference type="GO" id="GO:0033468">
    <property type="term" value="P:CMP-keto-3-deoxy-D-manno-octulosonic acid biosynthetic process"/>
    <property type="evidence" value="ECO:0007669"/>
    <property type="project" value="UniProtKB-UniRule"/>
</dbReference>
<dbReference type="RefSeq" id="WP_039717229.1">
    <property type="nucleotide sequence ID" value="NZ_JTJC03000004.1"/>
</dbReference>
<dbReference type="GO" id="GO:0005829">
    <property type="term" value="C:cytosol"/>
    <property type="evidence" value="ECO:0007669"/>
    <property type="project" value="TreeGrafter"/>
</dbReference>
<dbReference type="InterPro" id="IPR003329">
    <property type="entry name" value="Cytidylyl_trans"/>
</dbReference>
<comment type="subcellular location">
    <subcellularLocation>
        <location evidence="5">Cytoplasm</location>
    </subcellularLocation>
    <subcellularLocation>
        <location evidence="1">Membrane</location>
    </subcellularLocation>
</comment>
<dbReference type="PANTHER" id="PTHR42866">
    <property type="entry name" value="3-DEOXY-MANNO-OCTULOSONATE CYTIDYLYLTRANSFERASE"/>
    <property type="match status" value="1"/>
</dbReference>
<sequence>MKILAVIPARYNSQRFPGKPLVKIGDRPMVQWVYEAAVSCPSFSQVVVATDNADIAECVWSFGGVVEMTRTDHATGTDRVAEVAERYPEMTAIANVQGDQPFVTPQMLTQLVKPYLRGNSPDMTTLACPLAEKDYGDPNAVKVLCDRRDRALYFSRAPIPYYRNHTPAPVFHHLGLYAFRRDFLAKYSKLAPTPLEDCEGLEQLRVLEHGYQITVCHTQTSTTEINTPEDLLQVQVLLAKKAIPVQTDAIKARILEAE</sequence>
<dbReference type="FunFam" id="3.90.550.10:FF:000011">
    <property type="entry name" value="3-deoxy-manno-octulosonate cytidylyltransferase"/>
    <property type="match status" value="1"/>
</dbReference>
<dbReference type="GO" id="GO:0016020">
    <property type="term" value="C:membrane"/>
    <property type="evidence" value="ECO:0007669"/>
    <property type="project" value="UniProtKB-SubCell"/>
</dbReference>
<dbReference type="SUPFAM" id="SSF53448">
    <property type="entry name" value="Nucleotide-diphospho-sugar transferases"/>
    <property type="match status" value="1"/>
</dbReference>
<organism evidence="6 7">
    <name type="scientific">Scytonema millei VB511283</name>
    <dbReference type="NCBI Taxonomy" id="1245923"/>
    <lineage>
        <taxon>Bacteria</taxon>
        <taxon>Bacillati</taxon>
        <taxon>Cyanobacteriota</taxon>
        <taxon>Cyanophyceae</taxon>
        <taxon>Nostocales</taxon>
        <taxon>Scytonemataceae</taxon>
        <taxon>Scytonema</taxon>
    </lineage>
</organism>
<comment type="catalytic activity">
    <reaction evidence="5">
        <text>3-deoxy-alpha-D-manno-oct-2-ulosonate + CTP = CMP-3-deoxy-beta-D-manno-octulosonate + diphosphate</text>
        <dbReference type="Rhea" id="RHEA:23448"/>
        <dbReference type="ChEBI" id="CHEBI:33019"/>
        <dbReference type="ChEBI" id="CHEBI:37563"/>
        <dbReference type="ChEBI" id="CHEBI:85986"/>
        <dbReference type="ChEBI" id="CHEBI:85987"/>
        <dbReference type="EC" id="2.7.7.38"/>
    </reaction>
</comment>
<dbReference type="InterPro" id="IPR029044">
    <property type="entry name" value="Nucleotide-diphossugar_trans"/>
</dbReference>
<dbReference type="EC" id="2.7.7.38" evidence="5"/>
<gene>
    <name evidence="5 6" type="primary">kdsB</name>
    <name evidence="6" type="ORF">QH73_0015505</name>
</gene>
<comment type="similarity">
    <text evidence="5">Belongs to the KdsB family.</text>
</comment>
<dbReference type="GO" id="GO:0009103">
    <property type="term" value="P:lipopolysaccharide biosynthetic process"/>
    <property type="evidence" value="ECO:0007669"/>
    <property type="project" value="UniProtKB-UniRule"/>
</dbReference>
<evidence type="ECO:0000256" key="2">
    <source>
        <dbReference type="ARBA" id="ARBA00022679"/>
    </source>
</evidence>
<dbReference type="NCBIfam" id="NF003952">
    <property type="entry name" value="PRK05450.1-5"/>
    <property type="match status" value="1"/>
</dbReference>
<dbReference type="Proteomes" id="UP000031532">
    <property type="component" value="Unassembled WGS sequence"/>
</dbReference>
<dbReference type="Pfam" id="PF02348">
    <property type="entry name" value="CTP_transf_3"/>
    <property type="match status" value="1"/>
</dbReference>
<dbReference type="NCBIfam" id="TIGR00466">
    <property type="entry name" value="kdsB"/>
    <property type="match status" value="1"/>
</dbReference>
<keyword evidence="3 5" id="KW-0548">Nucleotidyltransferase</keyword>
<keyword evidence="5" id="KW-0963">Cytoplasm</keyword>
<dbReference type="NCBIfam" id="NF009905">
    <property type="entry name" value="PRK13368.1"/>
    <property type="match status" value="1"/>
</dbReference>
<evidence type="ECO:0000313" key="6">
    <source>
        <dbReference type="EMBL" id="NHC36036.1"/>
    </source>
</evidence>
<evidence type="ECO:0000256" key="3">
    <source>
        <dbReference type="ARBA" id="ARBA00022695"/>
    </source>
</evidence>
<accession>A0A9X5E6X7</accession>
<evidence type="ECO:0000256" key="1">
    <source>
        <dbReference type="ARBA" id="ARBA00004370"/>
    </source>
</evidence>
<evidence type="ECO:0000256" key="5">
    <source>
        <dbReference type="HAMAP-Rule" id="MF_00057"/>
    </source>
</evidence>
<dbReference type="EMBL" id="JTJC03000004">
    <property type="protein sequence ID" value="NHC36036.1"/>
    <property type="molecule type" value="Genomic_DNA"/>
</dbReference>
<keyword evidence="7" id="KW-1185">Reference proteome</keyword>
<name>A0A9X5E6X7_9CYAN</name>
<dbReference type="InterPro" id="IPR004528">
    <property type="entry name" value="KdsB"/>
</dbReference>
<evidence type="ECO:0000256" key="4">
    <source>
        <dbReference type="ARBA" id="ARBA00022985"/>
    </source>
</evidence>
<evidence type="ECO:0000313" key="7">
    <source>
        <dbReference type="Proteomes" id="UP000031532"/>
    </source>
</evidence>
<comment type="pathway">
    <text evidence="5">Nucleotide-sugar biosynthesis; CMP-3-deoxy-D-manno-octulosonate biosynthesis; CMP-3-deoxy-D-manno-octulosonate from 3-deoxy-D-manno-octulosonate and CTP: step 1/1.</text>
</comment>
<dbReference type="OrthoDB" id="9815559at2"/>
<dbReference type="CDD" id="cd02517">
    <property type="entry name" value="CMP-KDO-Synthetase"/>
    <property type="match status" value="1"/>
</dbReference>
<dbReference type="PANTHER" id="PTHR42866:SF2">
    <property type="entry name" value="3-DEOXY-MANNO-OCTULOSONATE CYTIDYLYLTRANSFERASE, MITOCHONDRIAL"/>
    <property type="match status" value="1"/>
</dbReference>